<organism evidence="2 3">
    <name type="scientific">Orchesella cincta</name>
    <name type="common">Springtail</name>
    <name type="synonym">Podura cincta</name>
    <dbReference type="NCBI Taxonomy" id="48709"/>
    <lineage>
        <taxon>Eukaryota</taxon>
        <taxon>Metazoa</taxon>
        <taxon>Ecdysozoa</taxon>
        <taxon>Arthropoda</taxon>
        <taxon>Hexapoda</taxon>
        <taxon>Collembola</taxon>
        <taxon>Entomobryomorpha</taxon>
        <taxon>Entomobryoidea</taxon>
        <taxon>Orchesellidae</taxon>
        <taxon>Orchesellinae</taxon>
        <taxon>Orchesella</taxon>
    </lineage>
</organism>
<accession>A0A1D2MJY1</accession>
<name>A0A1D2MJY1_ORCCI</name>
<protein>
    <submittedName>
        <fullName evidence="2">Uncharacterized protein</fullName>
    </submittedName>
</protein>
<proteinExistence type="predicted"/>
<comment type="caution">
    <text evidence="2">The sequence shown here is derived from an EMBL/GenBank/DDBJ whole genome shotgun (WGS) entry which is preliminary data.</text>
</comment>
<feature type="transmembrane region" description="Helical" evidence="1">
    <location>
        <begin position="21"/>
        <end position="39"/>
    </location>
</feature>
<feature type="transmembrane region" description="Helical" evidence="1">
    <location>
        <begin position="398"/>
        <end position="420"/>
    </location>
</feature>
<evidence type="ECO:0000313" key="3">
    <source>
        <dbReference type="Proteomes" id="UP000094527"/>
    </source>
</evidence>
<evidence type="ECO:0000313" key="2">
    <source>
        <dbReference type="EMBL" id="ODM93293.1"/>
    </source>
</evidence>
<feature type="transmembrane region" description="Helical" evidence="1">
    <location>
        <begin position="70"/>
        <end position="90"/>
    </location>
</feature>
<keyword evidence="3" id="KW-1185">Reference proteome</keyword>
<gene>
    <name evidence="2" type="ORF">Ocin01_13384</name>
</gene>
<feature type="transmembrane region" description="Helical" evidence="1">
    <location>
        <begin position="102"/>
        <end position="126"/>
    </location>
</feature>
<evidence type="ECO:0000256" key="1">
    <source>
        <dbReference type="SAM" id="Phobius"/>
    </source>
</evidence>
<keyword evidence="1" id="KW-1133">Transmembrane helix</keyword>
<reference evidence="2 3" key="1">
    <citation type="journal article" date="2016" name="Genome Biol. Evol.">
        <title>Gene Family Evolution Reflects Adaptation to Soil Environmental Stressors in the Genome of the Collembolan Orchesella cincta.</title>
        <authorList>
            <person name="Faddeeva-Vakhrusheva A."/>
            <person name="Derks M.F."/>
            <person name="Anvar S.Y."/>
            <person name="Agamennone V."/>
            <person name="Suring W."/>
            <person name="Smit S."/>
            <person name="van Straalen N.M."/>
            <person name="Roelofs D."/>
        </authorList>
    </citation>
    <scope>NUCLEOTIDE SEQUENCE [LARGE SCALE GENOMIC DNA]</scope>
    <source>
        <tissue evidence="2">Mixed pool</tissue>
    </source>
</reference>
<dbReference type="EMBL" id="LJIJ01001028">
    <property type="protein sequence ID" value="ODM93293.1"/>
    <property type="molecule type" value="Genomic_DNA"/>
</dbReference>
<keyword evidence="1" id="KW-0472">Membrane</keyword>
<dbReference type="AlphaFoldDB" id="A0A1D2MJY1"/>
<sequence>MINSEARLKEVGAIKAWKKKGYLVFLATIIVAFIEFVHLESITNHGYPNSDQGEAAFYYNMRVCLSSPSVSYQIILSPHMCCTIIIYILLTERSGYYRAIFIWCMLIAGLCLCLVGVVRSIVWLSFASPHKVDEMGNHTRNRFEAGLGLSDHEQYAIKEYKCCGLTGILIWRKITDARKMKEDEHDLDEENTLGKFLGANRTKERKTAHVPDECCFRYAYEGCGEANFIKIIDWLEEPANIMQTINETFWALFSGPTYKYNHPSYHSLNISDPRILIPNDEVSLAVFPGVREMCHNDDIREKPLIVFHVGKIYNDSNAQAQGTQGAPCLKENEKDAKCVPGNIRFAFSSVNDFCLYIHHKALSDEDIAKTIKRDQLLYSDECGSHMIPYVDSITTFTLIYSSILLILLVCVMIVFHTMYIELRLKQLKFELPPRWYKPFPNEEEEILGFGDVPHIPDTERVKEPGETYKEYAKPPIGKYKGPNFNKTGIWQWFT</sequence>
<keyword evidence="1" id="KW-0812">Transmembrane</keyword>
<dbReference type="Proteomes" id="UP000094527">
    <property type="component" value="Unassembled WGS sequence"/>
</dbReference>